<dbReference type="AlphaFoldDB" id="H2LKK2"/>
<dbReference type="HOGENOM" id="CLU_112271_0_0_1"/>
<dbReference type="GeneTree" id="ENSGT00940000160763"/>
<dbReference type="Proteomes" id="UP000001038">
    <property type="component" value="Chromosome 5"/>
</dbReference>
<protein>
    <recommendedName>
        <fullName evidence="1">ITPR-interacting domain-containing protein</fullName>
    </recommendedName>
</protein>
<dbReference type="eggNOG" id="ENOG502QWSR">
    <property type="taxonomic scope" value="Eukaryota"/>
</dbReference>
<evidence type="ECO:0000313" key="2">
    <source>
        <dbReference type="Ensembl" id="ENSORLP00000006554.2"/>
    </source>
</evidence>
<name>H2LKK2_ORYLA</name>
<reference evidence="2 3" key="1">
    <citation type="journal article" date="2007" name="Nature">
        <title>The medaka draft genome and insights into vertebrate genome evolution.</title>
        <authorList>
            <person name="Kasahara M."/>
            <person name="Naruse K."/>
            <person name="Sasaki S."/>
            <person name="Nakatani Y."/>
            <person name="Qu W."/>
            <person name="Ahsan B."/>
            <person name="Yamada T."/>
            <person name="Nagayasu Y."/>
            <person name="Doi K."/>
            <person name="Kasai Y."/>
            <person name="Jindo T."/>
            <person name="Kobayashi D."/>
            <person name="Shimada A."/>
            <person name="Toyoda A."/>
            <person name="Kuroki Y."/>
            <person name="Fujiyama A."/>
            <person name="Sasaki T."/>
            <person name="Shimizu A."/>
            <person name="Asakawa S."/>
            <person name="Shimizu N."/>
            <person name="Hashimoto S."/>
            <person name="Yang J."/>
            <person name="Lee Y."/>
            <person name="Matsushima K."/>
            <person name="Sugano S."/>
            <person name="Sakaizumi M."/>
            <person name="Narita T."/>
            <person name="Ohishi K."/>
            <person name="Haga S."/>
            <person name="Ohta F."/>
            <person name="Nomoto H."/>
            <person name="Nogata K."/>
            <person name="Morishita T."/>
            <person name="Endo T."/>
            <person name="Shin-I T."/>
            <person name="Takeda H."/>
            <person name="Morishita S."/>
            <person name="Kohara Y."/>
        </authorList>
    </citation>
    <scope>NUCLEOTIDE SEQUENCE [LARGE SCALE GENOMIC DNA]</scope>
    <source>
        <strain evidence="2 3">Hd-rR</strain>
    </source>
</reference>
<feature type="domain" description="ITPR-interacting" evidence="1">
    <location>
        <begin position="11"/>
        <end position="165"/>
    </location>
</feature>
<organism evidence="2 3">
    <name type="scientific">Oryzias latipes</name>
    <name type="common">Japanese rice fish</name>
    <name type="synonym">Japanese killifish</name>
    <dbReference type="NCBI Taxonomy" id="8090"/>
    <lineage>
        <taxon>Eukaryota</taxon>
        <taxon>Metazoa</taxon>
        <taxon>Chordata</taxon>
        <taxon>Craniata</taxon>
        <taxon>Vertebrata</taxon>
        <taxon>Euteleostomi</taxon>
        <taxon>Actinopterygii</taxon>
        <taxon>Neopterygii</taxon>
        <taxon>Teleostei</taxon>
        <taxon>Neoteleostei</taxon>
        <taxon>Acanthomorphata</taxon>
        <taxon>Ovalentaria</taxon>
        <taxon>Atherinomorphae</taxon>
        <taxon>Beloniformes</taxon>
        <taxon>Adrianichthyidae</taxon>
        <taxon>Oryziinae</taxon>
        <taxon>Oryzias</taxon>
    </lineage>
</organism>
<gene>
    <name evidence="2" type="primary">tespa1</name>
</gene>
<dbReference type="Ensembl" id="ENSORLT00000006555.2">
    <property type="protein sequence ID" value="ENSORLP00000006554.2"/>
    <property type="gene ID" value="ENSORLG00000005202.2"/>
</dbReference>
<reference evidence="2" key="3">
    <citation type="submission" date="2025-09" db="UniProtKB">
        <authorList>
            <consortium name="Ensembl"/>
        </authorList>
    </citation>
    <scope>IDENTIFICATION</scope>
    <source>
        <strain evidence="2">Hd-rR</strain>
    </source>
</reference>
<dbReference type="SMART" id="SM01257">
    <property type="entry name" value="KRAP_IP3R_bind"/>
    <property type="match status" value="1"/>
</dbReference>
<evidence type="ECO:0000259" key="1">
    <source>
        <dbReference type="SMART" id="SM01257"/>
    </source>
</evidence>
<evidence type="ECO:0000313" key="3">
    <source>
        <dbReference type="Proteomes" id="UP000001038"/>
    </source>
</evidence>
<dbReference type="PANTHER" id="PTHR17469">
    <property type="entry name" value="SPERM SPECIFIC ANTIGEN 2-RELATED"/>
    <property type="match status" value="1"/>
</dbReference>
<keyword evidence="3" id="KW-1185">Reference proteome</keyword>
<dbReference type="PANTHER" id="PTHR17469:SF1">
    <property type="entry name" value="PROTEIN TESPA1"/>
    <property type="match status" value="1"/>
</dbReference>
<dbReference type="GO" id="GO:0005102">
    <property type="term" value="F:signaling receptor binding"/>
    <property type="evidence" value="ECO:0007669"/>
    <property type="project" value="InterPro"/>
</dbReference>
<dbReference type="Bgee" id="ENSORLG00000005202">
    <property type="expression patterns" value="Expressed in pharyngeal gill and 6 other cell types or tissues"/>
</dbReference>
<dbReference type="InterPro" id="IPR043444">
    <property type="entry name" value="TESPA1-like"/>
</dbReference>
<reference evidence="2" key="2">
    <citation type="submission" date="2025-08" db="UniProtKB">
        <authorList>
            <consortium name="Ensembl"/>
        </authorList>
    </citation>
    <scope>IDENTIFICATION</scope>
    <source>
        <strain evidence="2">Hd-rR</strain>
    </source>
</reference>
<sequence>MQKEHNCWFGLVLVRCKGGQNGLMGVSEILQLYEEDAEEVLCALGFGSAEEQITARVPSRFLNSPSNANGINLRLFLDSQIQRIREEDHRLCLASRFRQVEVLTATANAFYSLYSHVSRTPLQKLDTPVFTFPSPVNKMKRFQPSTCSEPRSPVERLKDTVHRMCLYTGSPRGSESTSPQPLHRKRSSDYERDNFVVCICVLSVCLGTFNQSIPKDPPQRSRPLTMLNVSSSVSASLVLRRSTGTSCIRDNILAAAFLLANFLEVPLPGEITTTEY</sequence>
<dbReference type="InterPro" id="IPR029325">
    <property type="entry name" value="ITPR-bd"/>
</dbReference>
<proteinExistence type="predicted"/>
<dbReference type="Pfam" id="PF14722">
    <property type="entry name" value="KRAP_IP3R_bind"/>
    <property type="match status" value="1"/>
</dbReference>
<accession>H2LKK2</accession>